<keyword evidence="2" id="KW-0863">Zinc-finger</keyword>
<reference evidence="5" key="2">
    <citation type="submission" date="2023-04" db="EMBL/GenBank/DDBJ databases">
        <authorList>
            <person name="Bruccoleri R.E."/>
            <person name="Oakeley E.J."/>
            <person name="Faust A.-M."/>
            <person name="Dessus-Babus S."/>
            <person name="Altorfer M."/>
            <person name="Burckhardt D."/>
            <person name="Oertli M."/>
            <person name="Naumann U."/>
            <person name="Petersen F."/>
            <person name="Wong J."/>
        </authorList>
    </citation>
    <scope>NUCLEOTIDE SEQUENCE</scope>
    <source>
        <strain evidence="5">GSM-AAB239-AS_SAM_17_03QT</strain>
        <tissue evidence="5">Leaf</tissue>
    </source>
</reference>
<evidence type="ECO:0000259" key="4">
    <source>
        <dbReference type="Pfam" id="PF01753"/>
    </source>
</evidence>
<protein>
    <submittedName>
        <fullName evidence="5">Protein SET DOMAIN GROUP 41 isoform X1</fullName>
    </submittedName>
</protein>
<gene>
    <name evidence="5" type="ORF">M6B38_214240</name>
</gene>
<organism evidence="5 6">
    <name type="scientific">Iris pallida</name>
    <name type="common">Sweet iris</name>
    <dbReference type="NCBI Taxonomy" id="29817"/>
    <lineage>
        <taxon>Eukaryota</taxon>
        <taxon>Viridiplantae</taxon>
        <taxon>Streptophyta</taxon>
        <taxon>Embryophyta</taxon>
        <taxon>Tracheophyta</taxon>
        <taxon>Spermatophyta</taxon>
        <taxon>Magnoliopsida</taxon>
        <taxon>Liliopsida</taxon>
        <taxon>Asparagales</taxon>
        <taxon>Iridaceae</taxon>
        <taxon>Iridoideae</taxon>
        <taxon>Irideae</taxon>
        <taxon>Iris</taxon>
    </lineage>
</organism>
<keyword evidence="3" id="KW-0862">Zinc</keyword>
<feature type="domain" description="MYND-type" evidence="4">
    <location>
        <begin position="35"/>
        <end position="79"/>
    </location>
</feature>
<dbReference type="Gene3D" id="2.170.270.10">
    <property type="entry name" value="SET domain"/>
    <property type="match status" value="2"/>
</dbReference>
<evidence type="ECO:0000313" key="5">
    <source>
        <dbReference type="EMBL" id="KAJ6798260.1"/>
    </source>
</evidence>
<dbReference type="AlphaFoldDB" id="A0AAX6E2R9"/>
<comment type="caution">
    <text evidence="5">The sequence shown here is derived from an EMBL/GenBank/DDBJ whole genome shotgun (WGS) entry which is preliminary data.</text>
</comment>
<dbReference type="Gene3D" id="1.10.220.160">
    <property type="match status" value="1"/>
</dbReference>
<keyword evidence="1" id="KW-0479">Metal-binding</keyword>
<dbReference type="PANTHER" id="PTHR47780">
    <property type="entry name" value="PROTEIN SET DOMAIN GROUP 41"/>
    <property type="match status" value="1"/>
</dbReference>
<dbReference type="Gene3D" id="6.10.140.2220">
    <property type="match status" value="1"/>
</dbReference>
<dbReference type="InterPro" id="IPR002893">
    <property type="entry name" value="Znf_MYND"/>
</dbReference>
<sequence>MKLQAIEDTDTSRDLISSLPPIAASLHDRFLRSHCSSCFLLLPKIPPSSQNAPPIPCSLCDSILYCSSRCSSSDHPRHVSSSECRLLRILSHPSSSSSADVRAALRLLHSLQTLPSSSRPGRLGGLFAGSLDEVLGEEGSEAGTRIRQGAELMKRVRSAKRAGSGEMEEEEEEVAMWAVLANAVDVQVGEGAAPGIAVYGPAFSWLDHNCSPNACYRFEPTSPSRSSVGVLVSPAGAEEPPEMWEIWIGDESKLIQGLTIYGPRITVRSIKPIKKGEEVSITYTDLLQPKATRHLDLWLKYRFVCCCNRCLASPEMYIDYILNCDARNMDSNHDYFRDADCKELDDFLDQTISEFMSDGSPEACCEKIENLLYKIFQYCQFQEPSTFLLHPLHYLSLNAYLTLASVYRILGSNMIDTGLDEGDTQEAFKMRRAAAAYSLLLAGATHHLFLSEPSLITSTTVFWVSAGESIMDLVRSSCGLDLGLVSHNSRFMPVEDPFASMDDCKATSMRFHECMLSHLTRSWMYLVEGFSYLENIESPIDFSWLGKITKILTGGKTTDLGKHFEYRCRPETGFEEEMRVLFQLAVYCLTYGRYLANICYGPQCYLSDKVGNLLSIRSLGTG</sequence>
<dbReference type="InterPro" id="IPR046341">
    <property type="entry name" value="SET_dom_sf"/>
</dbReference>
<dbReference type="PANTHER" id="PTHR47780:SF1">
    <property type="entry name" value="PROTEIN SET DOMAIN GROUP 41"/>
    <property type="match status" value="1"/>
</dbReference>
<name>A0AAX6E2R9_IRIPA</name>
<proteinExistence type="predicted"/>
<reference evidence="5" key="1">
    <citation type="journal article" date="2023" name="GigaByte">
        <title>Genome assembly of the bearded iris, Iris pallida Lam.</title>
        <authorList>
            <person name="Bruccoleri R.E."/>
            <person name="Oakeley E.J."/>
            <person name="Faust A.M.E."/>
            <person name="Altorfer M."/>
            <person name="Dessus-Babus S."/>
            <person name="Burckhardt D."/>
            <person name="Oertli M."/>
            <person name="Naumann U."/>
            <person name="Petersen F."/>
            <person name="Wong J."/>
        </authorList>
    </citation>
    <scope>NUCLEOTIDE SEQUENCE</scope>
    <source>
        <strain evidence="5">GSM-AAB239-AS_SAM_17_03QT</strain>
    </source>
</reference>
<dbReference type="GO" id="GO:0008270">
    <property type="term" value="F:zinc ion binding"/>
    <property type="evidence" value="ECO:0007669"/>
    <property type="project" value="UniProtKB-KW"/>
</dbReference>
<dbReference type="CDD" id="cd20071">
    <property type="entry name" value="SET_SMYD"/>
    <property type="match status" value="1"/>
</dbReference>
<evidence type="ECO:0000256" key="3">
    <source>
        <dbReference type="ARBA" id="ARBA00022833"/>
    </source>
</evidence>
<dbReference type="SUPFAM" id="SSF82199">
    <property type="entry name" value="SET domain"/>
    <property type="match status" value="1"/>
</dbReference>
<evidence type="ECO:0000313" key="6">
    <source>
        <dbReference type="Proteomes" id="UP001140949"/>
    </source>
</evidence>
<dbReference type="Proteomes" id="UP001140949">
    <property type="component" value="Unassembled WGS sequence"/>
</dbReference>
<accession>A0AAX6E2R9</accession>
<dbReference type="EMBL" id="JANAVB010040417">
    <property type="protein sequence ID" value="KAJ6798260.1"/>
    <property type="molecule type" value="Genomic_DNA"/>
</dbReference>
<keyword evidence="6" id="KW-1185">Reference proteome</keyword>
<dbReference type="Pfam" id="PF01753">
    <property type="entry name" value="zf-MYND"/>
    <property type="match status" value="1"/>
</dbReference>
<evidence type="ECO:0000256" key="2">
    <source>
        <dbReference type="ARBA" id="ARBA00022771"/>
    </source>
</evidence>
<evidence type="ECO:0000256" key="1">
    <source>
        <dbReference type="ARBA" id="ARBA00022723"/>
    </source>
</evidence>